<dbReference type="PANTHER" id="PTHR19848">
    <property type="entry name" value="WD40 REPEAT PROTEIN"/>
    <property type="match status" value="1"/>
</dbReference>
<reference evidence="5" key="1">
    <citation type="submission" date="2021-01" db="EMBL/GenBank/DDBJ databases">
        <authorList>
            <person name="Corre E."/>
            <person name="Pelletier E."/>
            <person name="Niang G."/>
            <person name="Scheremetjew M."/>
            <person name="Finn R."/>
            <person name="Kale V."/>
            <person name="Holt S."/>
            <person name="Cochrane G."/>
            <person name="Meng A."/>
            <person name="Brown T."/>
            <person name="Cohen L."/>
        </authorList>
    </citation>
    <scope>NUCLEOTIDE SEQUENCE</scope>
    <source>
        <strain evidence="5">CCMP1756</strain>
    </source>
</reference>
<evidence type="ECO:0000313" key="6">
    <source>
        <dbReference type="EMBL" id="CAH0378671.1"/>
    </source>
</evidence>
<organism evidence="5">
    <name type="scientific">Pelagomonas calceolata</name>
    <dbReference type="NCBI Taxonomy" id="35677"/>
    <lineage>
        <taxon>Eukaryota</taxon>
        <taxon>Sar</taxon>
        <taxon>Stramenopiles</taxon>
        <taxon>Ochrophyta</taxon>
        <taxon>Pelagophyceae</taxon>
        <taxon>Pelagomonadales</taxon>
        <taxon>Pelagomonadaceae</taxon>
        <taxon>Pelagomonas</taxon>
    </lineage>
</organism>
<name>A0A7S4A686_9STRA</name>
<dbReference type="OrthoDB" id="538223at2759"/>
<feature type="repeat" description="WD" evidence="3">
    <location>
        <begin position="592"/>
        <end position="605"/>
    </location>
</feature>
<evidence type="ECO:0000256" key="1">
    <source>
        <dbReference type="ARBA" id="ARBA00022574"/>
    </source>
</evidence>
<evidence type="ECO:0000256" key="4">
    <source>
        <dbReference type="SAM" id="MobiDB-lite"/>
    </source>
</evidence>
<feature type="compositionally biased region" description="Low complexity" evidence="4">
    <location>
        <begin position="311"/>
        <end position="321"/>
    </location>
</feature>
<dbReference type="Gene3D" id="2.130.10.10">
    <property type="entry name" value="YVTN repeat-like/Quinoprotein amine dehydrogenase"/>
    <property type="match status" value="2"/>
</dbReference>
<dbReference type="EMBL" id="CAKKNE010000006">
    <property type="protein sequence ID" value="CAH0378671.1"/>
    <property type="molecule type" value="Genomic_DNA"/>
</dbReference>
<gene>
    <name evidence="5" type="ORF">PCAL00307_LOCUS20428</name>
    <name evidence="6" type="ORF">PECAL_6P02670</name>
</gene>
<dbReference type="InterPro" id="IPR015943">
    <property type="entry name" value="WD40/YVTN_repeat-like_dom_sf"/>
</dbReference>
<dbReference type="PROSITE" id="PS50082">
    <property type="entry name" value="WD_REPEATS_2"/>
    <property type="match status" value="1"/>
</dbReference>
<keyword evidence="2" id="KW-0677">Repeat</keyword>
<reference evidence="6" key="2">
    <citation type="submission" date="2021-11" db="EMBL/GenBank/DDBJ databases">
        <authorList>
            <consortium name="Genoscope - CEA"/>
            <person name="William W."/>
        </authorList>
    </citation>
    <scope>NUCLEOTIDE SEQUENCE</scope>
</reference>
<dbReference type="PANTHER" id="PTHR19848:SF8">
    <property type="entry name" value="F-BOX AND WD REPEAT DOMAIN CONTAINING 7"/>
    <property type="match status" value="1"/>
</dbReference>
<evidence type="ECO:0000256" key="3">
    <source>
        <dbReference type="PROSITE-ProRule" id="PRU00221"/>
    </source>
</evidence>
<dbReference type="InterPro" id="IPR036322">
    <property type="entry name" value="WD40_repeat_dom_sf"/>
</dbReference>
<protein>
    <submittedName>
        <fullName evidence="5">Uncharacterized protein</fullName>
    </submittedName>
</protein>
<evidence type="ECO:0000313" key="7">
    <source>
        <dbReference type="Proteomes" id="UP000789595"/>
    </source>
</evidence>
<dbReference type="Proteomes" id="UP000789595">
    <property type="component" value="Unassembled WGS sequence"/>
</dbReference>
<feature type="region of interest" description="Disordered" evidence="4">
    <location>
        <begin position="235"/>
        <end position="352"/>
    </location>
</feature>
<evidence type="ECO:0000256" key="2">
    <source>
        <dbReference type="ARBA" id="ARBA00022737"/>
    </source>
</evidence>
<accession>A0A7S4A686</accession>
<dbReference type="AlphaFoldDB" id="A0A7S4A686"/>
<dbReference type="Pfam" id="PF00400">
    <property type="entry name" value="WD40"/>
    <property type="match status" value="2"/>
</dbReference>
<feature type="compositionally biased region" description="Basic and acidic residues" evidence="4">
    <location>
        <begin position="262"/>
        <end position="277"/>
    </location>
</feature>
<evidence type="ECO:0000313" key="5">
    <source>
        <dbReference type="EMBL" id="CAE0704980.1"/>
    </source>
</evidence>
<sequence length="807" mass="88633">MAENAFALTADGIELNEFGKLDKEDWDWGHLQPGQFRFCFLPRTPLRRPGDGDESSDVSSVSSDGMMDQMAHIAEEGLHAAGAAMGAAAGVVGHAAYDASAKVGRAMANDLFGDDADQVVHNVEVAIEDAERYAAEKMDEAAQALHAAEEKASAVLHAGEDLAKKVGGEALHAVGDVGGKALHLADDAAQAVGAEVMKDLGKVGDVVGGLGTGMFNKAKGLVGVAGNEELKHATDEDLAKSKAQAGLQHATEADDDSISTKMTEEGVAEAKDEEPEKKKKRRSWFGSRGSRPSTSESRPGTGDKPKRRSFLSRFSRGSRASTPGEGDERPRSRDDDDTHTYTETIDDTAFDETTLDTEAYELRERDRKRAKKAIKDAREWLKDPTPLWARTTNWRLMLKGPLKEPLALPTKDAANEPIVYPKPIEEFEGIRSLIENVVAFLNPRSIGRAVRLGRRWAEVGYDEPLYYCLVQVGQPSVTIYAFQARVDAVVHTGEAILASGDKGVSAFHVDTGEFLGKTSIRDTSAIPTLFITGHSLWTCSRNGAIREWSLPHDVRNIEFRAQMWEHNAEVNDLTWTRNNPMFGGSATEHPRLVSCSDDRSVRVWDPDTHCSTAVLNPFSHRSATMRSVYVSQEHLYVGGSDGTVYVYSVDGSTRSLRNREKKRVGLELIYPLETELKSGDDVVGAMAIAHERTDMSRLFVTSWSGTVYVWKIPKEDLDYVLIHEIRHHTRRINDVLITRAHFLTCSDDGTIRYYGLCHGDQYEKALERVVDCGSRVKCIHVTPGDPGVVVAGLADGRVLVYELGNIM</sequence>
<dbReference type="SUPFAM" id="SSF50978">
    <property type="entry name" value="WD40 repeat-like"/>
    <property type="match status" value="1"/>
</dbReference>
<keyword evidence="1 3" id="KW-0853">WD repeat</keyword>
<dbReference type="InterPro" id="IPR001680">
    <property type="entry name" value="WD40_rpt"/>
</dbReference>
<keyword evidence="7" id="KW-1185">Reference proteome</keyword>
<dbReference type="EMBL" id="HBIW01023698">
    <property type="protein sequence ID" value="CAE0704980.1"/>
    <property type="molecule type" value="Transcribed_RNA"/>
</dbReference>
<dbReference type="SMART" id="SM00320">
    <property type="entry name" value="WD40"/>
    <property type="match status" value="5"/>
</dbReference>
<proteinExistence type="predicted"/>
<feature type="compositionally biased region" description="Basic and acidic residues" evidence="4">
    <location>
        <begin position="326"/>
        <end position="340"/>
    </location>
</feature>